<evidence type="ECO:0000256" key="1">
    <source>
        <dbReference type="ARBA" id="ARBA00023172"/>
    </source>
</evidence>
<reference evidence="3 4" key="1">
    <citation type="submission" date="2024-02" db="EMBL/GenBank/DDBJ databases">
        <authorList>
            <person name="Chen Y."/>
            <person name="Shah S."/>
            <person name="Dougan E. K."/>
            <person name="Thang M."/>
            <person name="Chan C."/>
        </authorList>
    </citation>
    <scope>NUCLEOTIDE SEQUENCE [LARGE SCALE GENOMIC DNA]</scope>
</reference>
<dbReference type="PROSITE" id="PS00156">
    <property type="entry name" value="OMPDECASE"/>
    <property type="match status" value="1"/>
</dbReference>
<evidence type="ECO:0000313" key="3">
    <source>
        <dbReference type="EMBL" id="CAK9032274.1"/>
    </source>
</evidence>
<accession>A0ABP0L224</accession>
<dbReference type="InterPro" id="IPR013762">
    <property type="entry name" value="Integrase-like_cat_sf"/>
</dbReference>
<protein>
    <recommendedName>
        <fullName evidence="2">Tyr recombinase domain-containing protein</fullName>
    </recommendedName>
</protein>
<dbReference type="EMBL" id="CAXAMN010010657">
    <property type="protein sequence ID" value="CAK9032274.1"/>
    <property type="molecule type" value="Genomic_DNA"/>
</dbReference>
<dbReference type="Proteomes" id="UP001642484">
    <property type="component" value="Unassembled WGS sequence"/>
</dbReference>
<evidence type="ECO:0000259" key="2">
    <source>
        <dbReference type="Pfam" id="PF00589"/>
    </source>
</evidence>
<name>A0ABP0L224_9DINO</name>
<dbReference type="InterPro" id="IPR011010">
    <property type="entry name" value="DNA_brk_join_enz"/>
</dbReference>
<dbReference type="Pfam" id="PF00589">
    <property type="entry name" value="Phage_integrase"/>
    <property type="match status" value="1"/>
</dbReference>
<keyword evidence="4" id="KW-1185">Reference proteome</keyword>
<dbReference type="Gene3D" id="1.10.443.10">
    <property type="entry name" value="Intergrase catalytic core"/>
    <property type="match status" value="1"/>
</dbReference>
<keyword evidence="1" id="KW-0233">DNA recombination</keyword>
<dbReference type="SUPFAM" id="SSF56349">
    <property type="entry name" value="DNA breaking-rejoining enzymes"/>
    <property type="match status" value="1"/>
</dbReference>
<proteinExistence type="predicted"/>
<sequence>MAKRKRGRPPKRKPTKFHLGQASSLPGSLWGLWLNHILKHGPTWLYVATFLSHAFCCRITEVLRLRARDISIKDKAVHVSSMKRAKAVDKRLLRVLLPKLTSLKHKGVRRKRQRNAGARGLVSWTDAWSWPEKPSGYLFPSDRQDAKEARRTKDTACKATGRLRETFAPKCKDPPVTRTIRTHSARHRMISDLKASDIPDTISMRMARINDTKTFAKYGQLSDQQVGNVLDRSAKLRKTLGEIYGVYGTTTKRNKRNS</sequence>
<comment type="caution">
    <text evidence="3">The sequence shown here is derived from an EMBL/GenBank/DDBJ whole genome shotgun (WGS) entry which is preliminary data.</text>
</comment>
<evidence type="ECO:0000313" key="4">
    <source>
        <dbReference type="Proteomes" id="UP001642484"/>
    </source>
</evidence>
<organism evidence="3 4">
    <name type="scientific">Durusdinium trenchii</name>
    <dbReference type="NCBI Taxonomy" id="1381693"/>
    <lineage>
        <taxon>Eukaryota</taxon>
        <taxon>Sar</taxon>
        <taxon>Alveolata</taxon>
        <taxon>Dinophyceae</taxon>
        <taxon>Suessiales</taxon>
        <taxon>Symbiodiniaceae</taxon>
        <taxon>Durusdinium</taxon>
    </lineage>
</organism>
<dbReference type="InterPro" id="IPR018089">
    <property type="entry name" value="OMPdecase_AS"/>
</dbReference>
<feature type="domain" description="Tyr recombinase" evidence="2">
    <location>
        <begin position="40"/>
        <end position="222"/>
    </location>
</feature>
<gene>
    <name evidence="3" type="ORF">CCMP2556_LOCUS18617</name>
</gene>
<dbReference type="InterPro" id="IPR002104">
    <property type="entry name" value="Integrase_catalytic"/>
</dbReference>